<comment type="similarity">
    <text evidence="8">Belongs to the tymoviruses capsid protein family.</text>
</comment>
<evidence type="ECO:0000313" key="10">
    <source>
        <dbReference type="EMBL" id="AIE44666.1"/>
    </source>
</evidence>
<organismHost>
    <name type="scientific">Solanum melongena</name>
    <name type="common">eggplant</name>
    <dbReference type="NCBI Taxonomy" id="4111"/>
</organismHost>
<feature type="domain" description="Tymovirus coat protein" evidence="9">
    <location>
        <begin position="27"/>
        <end position="185"/>
    </location>
</feature>
<dbReference type="EMBL" id="KJ690172">
    <property type="protein sequence ID" value="AIE44666.1"/>
    <property type="molecule type" value="Genomic_RNA"/>
</dbReference>
<evidence type="ECO:0000256" key="5">
    <source>
        <dbReference type="ARBA" id="ARBA00023060"/>
    </source>
</evidence>
<dbReference type="InterPro" id="IPR000574">
    <property type="entry name" value="Tymo_coat"/>
</dbReference>
<dbReference type="GO" id="GO:0005198">
    <property type="term" value="F:structural molecule activity"/>
    <property type="evidence" value="ECO:0007669"/>
    <property type="project" value="InterPro"/>
</dbReference>
<dbReference type="GO" id="GO:0039617">
    <property type="term" value="C:T=3 icosahedral viral capsid"/>
    <property type="evidence" value="ECO:0007669"/>
    <property type="project" value="UniProtKB-KW"/>
</dbReference>
<accession>A0A068LE11</accession>
<evidence type="ECO:0000256" key="3">
    <source>
        <dbReference type="ARBA" id="ARBA00022561"/>
    </source>
</evidence>
<protein>
    <recommendedName>
        <fullName evidence="2">Capsid protein</fullName>
    </recommendedName>
    <alternativeName>
        <fullName evidence="6">Coat protein</fullName>
    </alternativeName>
    <alternativeName>
        <fullName evidence="7">Virion protein</fullName>
    </alternativeName>
</protein>
<organism evidence="10">
    <name type="scientific">Eggplant mosaic virus</name>
    <dbReference type="NCBI Taxonomy" id="12151"/>
    <lineage>
        <taxon>Viruses</taxon>
        <taxon>Riboviria</taxon>
        <taxon>Orthornavirae</taxon>
        <taxon>Kitrinoviricota</taxon>
        <taxon>Alsuviricetes</taxon>
        <taxon>Tymovirales</taxon>
        <taxon>Tymoviridae</taxon>
        <taxon>Tymovirus</taxon>
        <taxon>Tymovirus melongenae</taxon>
    </lineage>
</organism>
<dbReference type="Pfam" id="PF00983">
    <property type="entry name" value="Tymo_coat"/>
    <property type="match status" value="1"/>
</dbReference>
<dbReference type="SUPFAM" id="SSF88633">
    <property type="entry name" value="Positive stranded ssRNA viruses"/>
    <property type="match status" value="1"/>
</dbReference>
<evidence type="ECO:0000256" key="7">
    <source>
        <dbReference type="ARBA" id="ARBA00032595"/>
    </source>
</evidence>
<evidence type="ECO:0000256" key="1">
    <source>
        <dbReference type="ARBA" id="ARBA00004328"/>
    </source>
</evidence>
<organismHost>
    <name type="scientific">Solanum lycopersicum</name>
    <name type="common">Tomato</name>
    <name type="synonym">Lycopersicon esculentum</name>
    <dbReference type="NCBI Taxonomy" id="4081"/>
</organismHost>
<dbReference type="InterPro" id="IPR029053">
    <property type="entry name" value="Viral_coat"/>
</dbReference>
<evidence type="ECO:0000256" key="4">
    <source>
        <dbReference type="ARBA" id="ARBA00022844"/>
    </source>
</evidence>
<keyword evidence="5" id="KW-1142">T=3 icosahedral capsid protein</keyword>
<evidence type="ECO:0000259" key="9">
    <source>
        <dbReference type="Pfam" id="PF00983"/>
    </source>
</evidence>
<organismHost>
    <name type="scientific">Solanum seaforthianum</name>
    <name type="common">Brazilian nightshade</name>
    <dbReference type="NCBI Taxonomy" id="45840"/>
</organismHost>
<evidence type="ECO:0000256" key="8">
    <source>
        <dbReference type="ARBA" id="ARBA00046323"/>
    </source>
</evidence>
<evidence type="ECO:0000256" key="6">
    <source>
        <dbReference type="ARBA" id="ARBA00031336"/>
    </source>
</evidence>
<proteinExistence type="inferred from homology"/>
<name>A0A068LE11_EPMV</name>
<keyword evidence="3" id="KW-0167">Capsid protein</keyword>
<keyword evidence="4" id="KW-0946">Virion</keyword>
<dbReference type="Gene3D" id="2.60.120.20">
    <property type="match status" value="1"/>
</dbReference>
<sequence>MEDTAIIRSPQPSINAPGFHLPPTDSQQSSAIELPFQFQATTFGAAETAAQISLASANAITKLASLYRHVRLTQCAATITPTAAAIANPLTVNIVWVSDNSTAKPTEILNVFGGSSYTFGGALNATKPLTIPLPMNSVNCMLKDSVLYTDCPKLLAYSAAPSSPSKTPTATIQIHGKLRLSSPLLQAN</sequence>
<evidence type="ECO:0000256" key="2">
    <source>
        <dbReference type="ARBA" id="ARBA00018091"/>
    </source>
</evidence>
<reference evidence="10" key="1">
    <citation type="submission" date="2014-04" db="EMBL/GenBank/DDBJ databases">
        <authorList>
            <person name="Dullemans A.M."/>
            <person name="Roenhorst J.W."/>
            <person name="Van der Vlugt R.A.A."/>
        </authorList>
    </citation>
    <scope>NUCLEOTIDE SEQUENCE</scope>
    <source>
        <strain evidence="10">SCRI</strain>
    </source>
</reference>
<comment type="subcellular location">
    <subcellularLocation>
        <location evidence="1">Virion</location>
    </subcellularLocation>
</comment>